<proteinExistence type="predicted"/>
<reference evidence="2" key="1">
    <citation type="submission" date="2021-05" db="EMBL/GenBank/DDBJ databases">
        <title>The genome of the haptophyte Pavlova lutheri (Diacronema luteri, Pavlovales) - a model for lipid biosynthesis in eukaryotic algae.</title>
        <authorList>
            <person name="Hulatt C.J."/>
            <person name="Posewitz M.C."/>
        </authorList>
    </citation>
    <scope>NUCLEOTIDE SEQUENCE</scope>
    <source>
        <strain evidence="2">NIVA-4/92</strain>
    </source>
</reference>
<name>A0A8J5XDZ3_DIALT</name>
<protein>
    <submittedName>
        <fullName evidence="2">Uncharacterized protein</fullName>
    </submittedName>
</protein>
<dbReference type="Proteomes" id="UP000751190">
    <property type="component" value="Unassembled WGS sequence"/>
</dbReference>
<dbReference type="EMBL" id="JAGTXO010000046">
    <property type="protein sequence ID" value="KAG8458860.1"/>
    <property type="molecule type" value="Genomic_DNA"/>
</dbReference>
<gene>
    <name evidence="2" type="ORF">KFE25_004194</name>
</gene>
<accession>A0A8J5XDZ3</accession>
<keyword evidence="3" id="KW-1185">Reference proteome</keyword>
<dbReference type="AlphaFoldDB" id="A0A8J5XDZ3"/>
<evidence type="ECO:0000313" key="3">
    <source>
        <dbReference type="Proteomes" id="UP000751190"/>
    </source>
</evidence>
<evidence type="ECO:0000256" key="1">
    <source>
        <dbReference type="SAM" id="MobiDB-lite"/>
    </source>
</evidence>
<sequence>MGPGRNGGMPLSLDGSGACGCVRVFWLALAAASTTLIALSPDVGLVSPRGVRNTNAADFSFGGTCGVLASAGRGEPGEAGCTGARLADAAPSAEANASLVGCAAWCAARAARGCCLARAADGCSVWDGVPTRVPRAAGGAGRHAHGTRWAVPAAATLLCDEQPAAALAPGSATEPPAPVAERGHRRQGRRGVGAGPRALRTPAQGPNVCSNGTCTVCAACCQPFIPNGAPCDACAKASCPALACWPMRKCTACPQCCRSYLQDDGPCAGCVATEPTCSPPPSPSPTPKQPSNCRWRCRAQFLAMPRCGWECGGKL</sequence>
<evidence type="ECO:0000313" key="2">
    <source>
        <dbReference type="EMBL" id="KAG8458860.1"/>
    </source>
</evidence>
<organism evidence="2 3">
    <name type="scientific">Diacronema lutheri</name>
    <name type="common">Unicellular marine alga</name>
    <name type="synonym">Monochrysis lutheri</name>
    <dbReference type="NCBI Taxonomy" id="2081491"/>
    <lineage>
        <taxon>Eukaryota</taxon>
        <taxon>Haptista</taxon>
        <taxon>Haptophyta</taxon>
        <taxon>Pavlovophyceae</taxon>
        <taxon>Pavlovales</taxon>
        <taxon>Pavlovaceae</taxon>
        <taxon>Diacronema</taxon>
    </lineage>
</organism>
<comment type="caution">
    <text evidence="2">The sequence shown here is derived from an EMBL/GenBank/DDBJ whole genome shotgun (WGS) entry which is preliminary data.</text>
</comment>
<feature type="region of interest" description="Disordered" evidence="1">
    <location>
        <begin position="167"/>
        <end position="199"/>
    </location>
</feature>